<feature type="region of interest" description="Disordered" evidence="2">
    <location>
        <begin position="236"/>
        <end position="256"/>
    </location>
</feature>
<comment type="similarity">
    <text evidence="1">Belongs to the enoyl-CoA hydratase/isomerase family.</text>
</comment>
<dbReference type="PANTHER" id="PTHR43459">
    <property type="entry name" value="ENOYL-COA HYDRATASE"/>
    <property type="match status" value="1"/>
</dbReference>
<dbReference type="InterPro" id="IPR014748">
    <property type="entry name" value="Enoyl-CoA_hydra_C"/>
</dbReference>
<dbReference type="CDD" id="cd06558">
    <property type="entry name" value="crotonase-like"/>
    <property type="match status" value="1"/>
</dbReference>
<reference evidence="4" key="1">
    <citation type="journal article" date="2019" name="Int. J. Syst. Evol. Microbiol.">
        <title>The Global Catalogue of Microorganisms (GCM) 10K type strain sequencing project: providing services to taxonomists for standard genome sequencing and annotation.</title>
        <authorList>
            <consortium name="The Broad Institute Genomics Platform"/>
            <consortium name="The Broad Institute Genome Sequencing Center for Infectious Disease"/>
            <person name="Wu L."/>
            <person name="Ma J."/>
        </authorList>
    </citation>
    <scope>NUCLEOTIDE SEQUENCE [LARGE SCALE GENOMIC DNA]</scope>
    <source>
        <strain evidence="4">CCM 7282</strain>
    </source>
</reference>
<accession>A0ABQ1NLL4</accession>
<organism evidence="3 4">
    <name type="scientific">Thalassobacillus devorans</name>
    <dbReference type="NCBI Taxonomy" id="279813"/>
    <lineage>
        <taxon>Bacteria</taxon>
        <taxon>Bacillati</taxon>
        <taxon>Bacillota</taxon>
        <taxon>Bacilli</taxon>
        <taxon>Bacillales</taxon>
        <taxon>Bacillaceae</taxon>
        <taxon>Thalassobacillus</taxon>
    </lineage>
</organism>
<proteinExistence type="inferred from homology"/>
<dbReference type="Gene3D" id="3.90.226.10">
    <property type="entry name" value="2-enoyl-CoA Hydratase, Chain A, domain 1"/>
    <property type="match status" value="1"/>
</dbReference>
<dbReference type="PANTHER" id="PTHR43459:SF1">
    <property type="entry name" value="EG:BACN32G11.4 PROTEIN"/>
    <property type="match status" value="1"/>
</dbReference>
<comment type="caution">
    <text evidence="3">The sequence shown here is derived from an EMBL/GenBank/DDBJ whole genome shotgun (WGS) entry which is preliminary data.</text>
</comment>
<dbReference type="Proteomes" id="UP000619534">
    <property type="component" value="Unassembled WGS sequence"/>
</dbReference>
<name>A0ABQ1NLL4_9BACI</name>
<dbReference type="RefSeq" id="WP_062444163.1">
    <property type="nucleotide sequence ID" value="NZ_BMCJ01000001.1"/>
</dbReference>
<evidence type="ECO:0000256" key="2">
    <source>
        <dbReference type="SAM" id="MobiDB-lite"/>
    </source>
</evidence>
<protein>
    <submittedName>
        <fullName evidence="3">Enoyl-CoA hydratase</fullName>
    </submittedName>
</protein>
<dbReference type="InterPro" id="IPR029045">
    <property type="entry name" value="ClpP/crotonase-like_dom_sf"/>
</dbReference>
<sequence length="256" mass="28727">MNYFELAKNDNVIELKMARGERYNALNVAMLEEFVAALEEVEASDAQIVVLSGKGDGFCAGGDVTMMTEVSDKEKFNDVMSNIEAVVTKLYTMPKAVVASIHGPAVGLGLSIALAADYIIADPDSRFSMNFIGIGLLPDGGGHFWLQERLGTHRAKQFAWNGEELYAKKAYDYHLVDQVAGEDLQAETQALVAHWSKRPLQSMIATKQLYHQHGVEKLKQYLEEERKAQWKLRQTKDHQEGVQAFMEKRKPEFTGR</sequence>
<evidence type="ECO:0000313" key="3">
    <source>
        <dbReference type="EMBL" id="GGC73754.1"/>
    </source>
</evidence>
<dbReference type="NCBIfam" id="NF005804">
    <property type="entry name" value="PRK07659.1"/>
    <property type="match status" value="1"/>
</dbReference>
<dbReference type="InterPro" id="IPR001753">
    <property type="entry name" value="Enoyl-CoA_hydra/iso"/>
</dbReference>
<gene>
    <name evidence="3" type="primary">crt</name>
    <name evidence="3" type="ORF">GCM10007216_00520</name>
</gene>
<dbReference type="Pfam" id="PF00378">
    <property type="entry name" value="ECH_1"/>
    <property type="match status" value="1"/>
</dbReference>
<evidence type="ECO:0000313" key="4">
    <source>
        <dbReference type="Proteomes" id="UP000619534"/>
    </source>
</evidence>
<evidence type="ECO:0000256" key="1">
    <source>
        <dbReference type="ARBA" id="ARBA00005254"/>
    </source>
</evidence>
<dbReference type="Gene3D" id="1.10.12.10">
    <property type="entry name" value="Lyase 2-enoyl-coa Hydratase, Chain A, domain 2"/>
    <property type="match status" value="1"/>
</dbReference>
<keyword evidence="4" id="KW-1185">Reference proteome</keyword>
<dbReference type="SUPFAM" id="SSF52096">
    <property type="entry name" value="ClpP/crotonase"/>
    <property type="match status" value="1"/>
</dbReference>
<dbReference type="EMBL" id="BMCJ01000001">
    <property type="protein sequence ID" value="GGC73754.1"/>
    <property type="molecule type" value="Genomic_DNA"/>
</dbReference>